<evidence type="ECO:0000256" key="6">
    <source>
        <dbReference type="ARBA" id="ARBA00022692"/>
    </source>
</evidence>
<evidence type="ECO:0000259" key="14">
    <source>
        <dbReference type="PROSITE" id="PS50109"/>
    </source>
</evidence>
<dbReference type="CDD" id="cd00082">
    <property type="entry name" value="HisKA"/>
    <property type="match status" value="1"/>
</dbReference>
<evidence type="ECO:0000256" key="4">
    <source>
        <dbReference type="ARBA" id="ARBA00022553"/>
    </source>
</evidence>
<name>A0ABV7XAH3_9SPHN</name>
<dbReference type="PRINTS" id="PR00344">
    <property type="entry name" value="BCTRLSENSOR"/>
</dbReference>
<comment type="subcellular location">
    <subcellularLocation>
        <location evidence="2">Membrane</location>
        <topology evidence="2">Multi-pass membrane protein</topology>
    </subcellularLocation>
</comment>
<dbReference type="InterPro" id="IPR052023">
    <property type="entry name" value="Histidine_kinase_KdpD"/>
</dbReference>
<comment type="caution">
    <text evidence="15">The sequence shown here is derived from an EMBL/GenBank/DDBJ whole genome shotgun (WGS) entry which is preliminary data.</text>
</comment>
<dbReference type="Proteomes" id="UP001595615">
    <property type="component" value="Unassembled WGS sequence"/>
</dbReference>
<dbReference type="SUPFAM" id="SSF55781">
    <property type="entry name" value="GAF domain-like"/>
    <property type="match status" value="1"/>
</dbReference>
<dbReference type="PANTHER" id="PTHR45569">
    <property type="entry name" value="SENSOR PROTEIN KDPD"/>
    <property type="match status" value="1"/>
</dbReference>
<evidence type="ECO:0000256" key="13">
    <source>
        <dbReference type="SAM" id="Phobius"/>
    </source>
</evidence>
<evidence type="ECO:0000256" key="7">
    <source>
        <dbReference type="ARBA" id="ARBA00022741"/>
    </source>
</evidence>
<keyword evidence="6 13" id="KW-0812">Transmembrane</keyword>
<comment type="catalytic activity">
    <reaction evidence="1">
        <text>ATP + protein L-histidine = ADP + protein N-phospho-L-histidine.</text>
        <dbReference type="EC" id="2.7.13.3"/>
    </reaction>
</comment>
<evidence type="ECO:0000256" key="12">
    <source>
        <dbReference type="ARBA" id="ARBA00023136"/>
    </source>
</evidence>
<evidence type="ECO:0000256" key="3">
    <source>
        <dbReference type="ARBA" id="ARBA00012438"/>
    </source>
</evidence>
<keyword evidence="10 13" id="KW-1133">Transmembrane helix</keyword>
<evidence type="ECO:0000256" key="2">
    <source>
        <dbReference type="ARBA" id="ARBA00004141"/>
    </source>
</evidence>
<keyword evidence="12 13" id="KW-0472">Membrane</keyword>
<accession>A0ABV7XAH3</accession>
<evidence type="ECO:0000313" key="15">
    <source>
        <dbReference type="EMBL" id="MFC3713097.1"/>
    </source>
</evidence>
<keyword evidence="9 15" id="KW-0067">ATP-binding</keyword>
<sequence>MSSYRDLGRSTFRDLRLHLTWREAASSVFIVAVSSSLAVWSEPFIGLVSAALLFVLGVMLVGALHGLAAALIAAFVAFLIYNFFLTEPFLTFRFTTTTDAAPFVAFNFVALIAGVLAGRLQDRAKAAQRANLQLASLLETGQLLQAAVRREEVLATLAASAPARLGLALHAFLQEGGRLVALGNDAGPDVAAIAQLVWTANMPTQQENAVAIPLSAARGPIGVLVAAGEHATDTVDIGFLSALGGMLALALERAELSSRISEASALARSEELKTALLSSVSHDFRTPIAAISASATSLRDYGDRLDANAREQLLRSIIDEGERLNRYTANLLEMSKLQAGLRPAGEVIDVVELVGTVLQRMRGKLGGRKLERQFPDGPLLVRADAALFELALVNLLSNSIAYSDDGARIVVVVRVEVGEAAIDVCDAGFGIPETDLQRVFERFQRVARYEAAPKGSGLGLAIAKGFVEAFDGRIWAETPGLDGRGTRIAIRLPIAASGDSAP</sequence>
<evidence type="ECO:0000256" key="5">
    <source>
        <dbReference type="ARBA" id="ARBA00022679"/>
    </source>
</evidence>
<dbReference type="SUPFAM" id="SSF55874">
    <property type="entry name" value="ATPase domain of HSP90 chaperone/DNA topoisomerase II/histidine kinase"/>
    <property type="match status" value="1"/>
</dbReference>
<dbReference type="Gene3D" id="1.20.120.620">
    <property type="entry name" value="Backbone structure of the membrane domain of e. Coli histidine kinase receptor kdpd"/>
    <property type="match status" value="1"/>
</dbReference>
<dbReference type="EC" id="2.7.13.3" evidence="3"/>
<keyword evidence="16" id="KW-1185">Reference proteome</keyword>
<keyword evidence="8" id="KW-0418">Kinase</keyword>
<dbReference type="InterPro" id="IPR004358">
    <property type="entry name" value="Sig_transdc_His_kin-like_C"/>
</dbReference>
<dbReference type="RefSeq" id="WP_380861265.1">
    <property type="nucleotide sequence ID" value="NZ_JBHRXV010000010.1"/>
</dbReference>
<gene>
    <name evidence="15" type="ORF">ACFOMD_10970</name>
</gene>
<dbReference type="InterPro" id="IPR036890">
    <property type="entry name" value="HATPase_C_sf"/>
</dbReference>
<dbReference type="SMART" id="SM00388">
    <property type="entry name" value="HisKA"/>
    <property type="match status" value="1"/>
</dbReference>
<dbReference type="InterPro" id="IPR029016">
    <property type="entry name" value="GAF-like_dom_sf"/>
</dbReference>
<dbReference type="Pfam" id="PF02518">
    <property type="entry name" value="HATPase_c"/>
    <property type="match status" value="1"/>
</dbReference>
<keyword evidence="11" id="KW-0902">Two-component regulatory system</keyword>
<feature type="domain" description="Histidine kinase" evidence="14">
    <location>
        <begin position="279"/>
        <end position="496"/>
    </location>
</feature>
<dbReference type="Gene3D" id="1.10.287.130">
    <property type="match status" value="1"/>
</dbReference>
<dbReference type="Gene3D" id="3.30.450.40">
    <property type="match status" value="1"/>
</dbReference>
<dbReference type="Gene3D" id="3.30.565.10">
    <property type="entry name" value="Histidine kinase-like ATPase, C-terminal domain"/>
    <property type="match status" value="1"/>
</dbReference>
<feature type="transmembrane region" description="Helical" evidence="13">
    <location>
        <begin position="52"/>
        <end position="80"/>
    </location>
</feature>
<dbReference type="PROSITE" id="PS50109">
    <property type="entry name" value="HIS_KIN"/>
    <property type="match status" value="1"/>
</dbReference>
<keyword evidence="4" id="KW-0597">Phosphoprotein</keyword>
<dbReference type="InterPro" id="IPR036097">
    <property type="entry name" value="HisK_dim/P_sf"/>
</dbReference>
<organism evidence="15 16">
    <name type="scientific">Sphingoaurantiacus capsulatus</name>
    <dbReference type="NCBI Taxonomy" id="1771310"/>
    <lineage>
        <taxon>Bacteria</taxon>
        <taxon>Pseudomonadati</taxon>
        <taxon>Pseudomonadota</taxon>
        <taxon>Alphaproteobacteria</taxon>
        <taxon>Sphingomonadales</taxon>
        <taxon>Sphingosinicellaceae</taxon>
        <taxon>Sphingoaurantiacus</taxon>
    </lineage>
</organism>
<dbReference type="Pfam" id="PF13493">
    <property type="entry name" value="DUF4118"/>
    <property type="match status" value="1"/>
</dbReference>
<dbReference type="PANTHER" id="PTHR45569:SF1">
    <property type="entry name" value="SENSOR PROTEIN KDPD"/>
    <property type="match status" value="1"/>
</dbReference>
<dbReference type="InterPro" id="IPR038318">
    <property type="entry name" value="KdpD_sf"/>
</dbReference>
<evidence type="ECO:0000256" key="8">
    <source>
        <dbReference type="ARBA" id="ARBA00022777"/>
    </source>
</evidence>
<dbReference type="CDD" id="cd00075">
    <property type="entry name" value="HATPase"/>
    <property type="match status" value="1"/>
</dbReference>
<dbReference type="SMART" id="SM00387">
    <property type="entry name" value="HATPase_c"/>
    <property type="match status" value="1"/>
</dbReference>
<dbReference type="InterPro" id="IPR025201">
    <property type="entry name" value="KdpD_TM"/>
</dbReference>
<keyword evidence="7" id="KW-0547">Nucleotide-binding</keyword>
<evidence type="ECO:0000256" key="10">
    <source>
        <dbReference type="ARBA" id="ARBA00022989"/>
    </source>
</evidence>
<dbReference type="Pfam" id="PF00512">
    <property type="entry name" value="HisKA"/>
    <property type="match status" value="1"/>
</dbReference>
<protein>
    <recommendedName>
        <fullName evidence="3">histidine kinase</fullName>
        <ecNumber evidence="3">2.7.13.3</ecNumber>
    </recommendedName>
</protein>
<evidence type="ECO:0000256" key="11">
    <source>
        <dbReference type="ARBA" id="ARBA00023012"/>
    </source>
</evidence>
<feature type="transmembrane region" description="Helical" evidence="13">
    <location>
        <begin position="100"/>
        <end position="120"/>
    </location>
</feature>
<keyword evidence="5" id="KW-0808">Transferase</keyword>
<dbReference type="GO" id="GO:0005524">
    <property type="term" value="F:ATP binding"/>
    <property type="evidence" value="ECO:0007669"/>
    <property type="project" value="UniProtKB-KW"/>
</dbReference>
<dbReference type="EMBL" id="JBHRXV010000010">
    <property type="protein sequence ID" value="MFC3713097.1"/>
    <property type="molecule type" value="Genomic_DNA"/>
</dbReference>
<proteinExistence type="predicted"/>
<dbReference type="InterPro" id="IPR003661">
    <property type="entry name" value="HisK_dim/P_dom"/>
</dbReference>
<evidence type="ECO:0000256" key="1">
    <source>
        <dbReference type="ARBA" id="ARBA00000085"/>
    </source>
</evidence>
<dbReference type="SUPFAM" id="SSF47384">
    <property type="entry name" value="Homodimeric domain of signal transducing histidine kinase"/>
    <property type="match status" value="1"/>
</dbReference>
<dbReference type="InterPro" id="IPR003594">
    <property type="entry name" value="HATPase_dom"/>
</dbReference>
<dbReference type="InterPro" id="IPR005467">
    <property type="entry name" value="His_kinase_dom"/>
</dbReference>
<evidence type="ECO:0000313" key="16">
    <source>
        <dbReference type="Proteomes" id="UP001595615"/>
    </source>
</evidence>
<reference evidence="16" key="1">
    <citation type="journal article" date="2019" name="Int. J. Syst. Evol. Microbiol.">
        <title>The Global Catalogue of Microorganisms (GCM) 10K type strain sequencing project: providing services to taxonomists for standard genome sequencing and annotation.</title>
        <authorList>
            <consortium name="The Broad Institute Genomics Platform"/>
            <consortium name="The Broad Institute Genome Sequencing Center for Infectious Disease"/>
            <person name="Wu L."/>
            <person name="Ma J."/>
        </authorList>
    </citation>
    <scope>NUCLEOTIDE SEQUENCE [LARGE SCALE GENOMIC DNA]</scope>
    <source>
        <strain evidence="16">KCTC 42644</strain>
    </source>
</reference>
<evidence type="ECO:0000256" key="9">
    <source>
        <dbReference type="ARBA" id="ARBA00022840"/>
    </source>
</evidence>